<evidence type="ECO:0000313" key="3">
    <source>
        <dbReference type="Proteomes" id="UP000030755"/>
    </source>
</evidence>
<dbReference type="AlphaFoldDB" id="A0A075AQS3"/>
<keyword evidence="1" id="KW-1133">Transmembrane helix</keyword>
<reference evidence="2 3" key="1">
    <citation type="journal article" date="2013" name="Curr. Biol.">
        <title>Shared signatures of parasitism and phylogenomics unite Cryptomycota and microsporidia.</title>
        <authorList>
            <person name="James T.Y."/>
            <person name="Pelin A."/>
            <person name="Bonen L."/>
            <person name="Ahrendt S."/>
            <person name="Sain D."/>
            <person name="Corradi N."/>
            <person name="Stajich J.E."/>
        </authorList>
    </citation>
    <scope>NUCLEOTIDE SEQUENCE [LARGE SCALE GENOMIC DNA]</scope>
    <source>
        <strain evidence="2 3">CSF55</strain>
    </source>
</reference>
<protein>
    <submittedName>
        <fullName evidence="2">Uncharacterized protein</fullName>
    </submittedName>
</protein>
<name>A0A075AQS3_ROZAC</name>
<evidence type="ECO:0000313" key="2">
    <source>
        <dbReference type="EMBL" id="EPZ32591.1"/>
    </source>
</evidence>
<accession>A0A075AQS3</accession>
<dbReference type="Proteomes" id="UP000030755">
    <property type="component" value="Unassembled WGS sequence"/>
</dbReference>
<keyword evidence="3" id="KW-1185">Reference proteome</keyword>
<organism evidence="2 3">
    <name type="scientific">Rozella allomycis (strain CSF55)</name>
    <dbReference type="NCBI Taxonomy" id="988480"/>
    <lineage>
        <taxon>Eukaryota</taxon>
        <taxon>Fungi</taxon>
        <taxon>Fungi incertae sedis</taxon>
        <taxon>Cryptomycota</taxon>
        <taxon>Cryptomycota incertae sedis</taxon>
        <taxon>Rozella</taxon>
    </lineage>
</organism>
<sequence>MNLILESAMINNAQIHQTHFLALFAVFNGIISRLYWLLKLDAKKDEPLVSPIAANEEIGGMTYVASIVEKIERVNTCVEKINIKKKRKVDSVVINCESSSEDEIITFSYKKTKL</sequence>
<dbReference type="HOGENOM" id="CLU_2122467_0_0_1"/>
<evidence type="ECO:0000256" key="1">
    <source>
        <dbReference type="SAM" id="Phobius"/>
    </source>
</evidence>
<feature type="transmembrane region" description="Helical" evidence="1">
    <location>
        <begin position="20"/>
        <end position="38"/>
    </location>
</feature>
<proteinExistence type="predicted"/>
<keyword evidence="1" id="KW-0812">Transmembrane</keyword>
<keyword evidence="1" id="KW-0472">Membrane</keyword>
<gene>
    <name evidence="2" type="ORF">O9G_004693</name>
</gene>
<dbReference type="EMBL" id="KE561139">
    <property type="protein sequence ID" value="EPZ32591.1"/>
    <property type="molecule type" value="Genomic_DNA"/>
</dbReference>